<feature type="transmembrane region" description="Helical" evidence="14">
    <location>
        <begin position="979"/>
        <end position="997"/>
    </location>
</feature>
<dbReference type="Pfam" id="PF12769">
    <property type="entry name" value="PNTB_4TM"/>
    <property type="match status" value="1"/>
</dbReference>
<keyword evidence="3" id="KW-1003">Cell membrane</keyword>
<protein>
    <recommendedName>
        <fullName evidence="2">proton-translocating NAD(P)(+) transhydrogenase</fullName>
        <ecNumber evidence="2">7.1.1.1</ecNumber>
    </recommendedName>
</protein>
<dbReference type="PANTHER" id="PTHR10160:SF19">
    <property type="entry name" value="PROTON-TRANSLOCATING NAD(P)(+) TRANSHYDROGENASE"/>
    <property type="match status" value="1"/>
</dbReference>
<dbReference type="InterPro" id="IPR029035">
    <property type="entry name" value="DHS-like_NAD/FAD-binding_dom"/>
</dbReference>
<feature type="domain" description="Alanine dehydrogenase/pyridine nucleotide transhydrogenase NAD(H)-binding" evidence="15">
    <location>
        <begin position="680"/>
        <end position="845"/>
    </location>
</feature>
<proteinExistence type="predicted"/>
<evidence type="ECO:0000313" key="17">
    <source>
        <dbReference type="EMBL" id="KAK2956914.1"/>
    </source>
</evidence>
<dbReference type="EC" id="7.1.1.1" evidence="2"/>
<feature type="compositionally biased region" description="Basic and acidic residues" evidence="13">
    <location>
        <begin position="927"/>
        <end position="938"/>
    </location>
</feature>
<evidence type="ECO:0000256" key="5">
    <source>
        <dbReference type="ARBA" id="ARBA00022692"/>
    </source>
</evidence>
<feature type="transmembrane region" description="Helical" evidence="14">
    <location>
        <begin position="214"/>
        <end position="235"/>
    </location>
</feature>
<dbReference type="Proteomes" id="UP001281761">
    <property type="component" value="Unassembled WGS sequence"/>
</dbReference>
<feature type="compositionally biased region" description="Basic and acidic residues" evidence="13">
    <location>
        <begin position="502"/>
        <end position="514"/>
    </location>
</feature>
<keyword evidence="9 14" id="KW-1133">Transmembrane helix</keyword>
<evidence type="ECO:0000313" key="18">
    <source>
        <dbReference type="Proteomes" id="UP001281761"/>
    </source>
</evidence>
<keyword evidence="8" id="KW-1278">Translocase</keyword>
<feature type="transmembrane region" description="Helical" evidence="14">
    <location>
        <begin position="110"/>
        <end position="130"/>
    </location>
</feature>
<organism evidence="17 18">
    <name type="scientific">Blattamonas nauphoetae</name>
    <dbReference type="NCBI Taxonomy" id="2049346"/>
    <lineage>
        <taxon>Eukaryota</taxon>
        <taxon>Metamonada</taxon>
        <taxon>Preaxostyla</taxon>
        <taxon>Oxymonadida</taxon>
        <taxon>Blattamonas</taxon>
    </lineage>
</organism>
<feature type="transmembrane region" description="Helical" evidence="14">
    <location>
        <begin position="188"/>
        <end position="208"/>
    </location>
</feature>
<keyword evidence="7" id="KW-0521">NADP</keyword>
<dbReference type="GO" id="GO:0016491">
    <property type="term" value="F:oxidoreductase activity"/>
    <property type="evidence" value="ECO:0007669"/>
    <property type="project" value="UniProtKB-KW"/>
</dbReference>
<feature type="transmembrane region" description="Helical" evidence="14">
    <location>
        <begin position="76"/>
        <end position="98"/>
    </location>
</feature>
<feature type="transmembrane region" description="Helical" evidence="14">
    <location>
        <begin position="16"/>
        <end position="35"/>
    </location>
</feature>
<dbReference type="Pfam" id="PF01262">
    <property type="entry name" value="AlaDh_PNT_C"/>
    <property type="match status" value="1"/>
</dbReference>
<dbReference type="NCBIfam" id="TIGR00561">
    <property type="entry name" value="pntA"/>
    <property type="match status" value="1"/>
</dbReference>
<feature type="transmembrane region" description="Helical" evidence="14">
    <location>
        <begin position="950"/>
        <end position="973"/>
    </location>
</feature>
<reference evidence="17 18" key="1">
    <citation type="journal article" date="2022" name="bioRxiv">
        <title>Genomics of Preaxostyla Flagellates Illuminates Evolutionary Transitions and the Path Towards Mitochondrial Loss.</title>
        <authorList>
            <person name="Novak L.V.F."/>
            <person name="Treitli S.C."/>
            <person name="Pyrih J."/>
            <person name="Halakuc P."/>
            <person name="Pipaliya S.V."/>
            <person name="Vacek V."/>
            <person name="Brzon O."/>
            <person name="Soukal P."/>
            <person name="Eme L."/>
            <person name="Dacks J.B."/>
            <person name="Karnkowska A."/>
            <person name="Elias M."/>
            <person name="Hampl V."/>
        </authorList>
    </citation>
    <scope>NUCLEOTIDE SEQUENCE [LARGE SCALE GENOMIC DNA]</scope>
    <source>
        <strain evidence="17">NAU3</strain>
        <tissue evidence="17">Gut</tissue>
    </source>
</reference>
<comment type="catalytic activity">
    <reaction evidence="12">
        <text>NAD(+) + NADPH + H(+)(in) = NADH + NADP(+) + H(+)(out)</text>
        <dbReference type="Rhea" id="RHEA:47992"/>
        <dbReference type="ChEBI" id="CHEBI:15378"/>
        <dbReference type="ChEBI" id="CHEBI:57540"/>
        <dbReference type="ChEBI" id="CHEBI:57783"/>
        <dbReference type="ChEBI" id="CHEBI:57945"/>
        <dbReference type="ChEBI" id="CHEBI:58349"/>
        <dbReference type="EC" id="7.1.1.1"/>
    </reaction>
</comment>
<feature type="transmembrane region" description="Helical" evidence="14">
    <location>
        <begin position="267"/>
        <end position="286"/>
    </location>
</feature>
<evidence type="ECO:0000256" key="1">
    <source>
        <dbReference type="ARBA" id="ARBA00004429"/>
    </source>
</evidence>
<dbReference type="PANTHER" id="PTHR10160">
    <property type="entry name" value="NAD(P) TRANSHYDROGENASE"/>
    <property type="match status" value="1"/>
</dbReference>
<dbReference type="InterPro" id="IPR036291">
    <property type="entry name" value="NAD(P)-bd_dom_sf"/>
</dbReference>
<dbReference type="Gene3D" id="3.40.50.1220">
    <property type="entry name" value="TPP-binding domain"/>
    <property type="match status" value="1"/>
</dbReference>
<dbReference type="Pfam" id="PF05222">
    <property type="entry name" value="AlaDh_PNT_N"/>
    <property type="match status" value="1"/>
</dbReference>
<evidence type="ECO:0000256" key="4">
    <source>
        <dbReference type="ARBA" id="ARBA00022519"/>
    </source>
</evidence>
<keyword evidence="18" id="KW-1185">Reference proteome</keyword>
<evidence type="ECO:0000256" key="6">
    <source>
        <dbReference type="ARBA" id="ARBA00022741"/>
    </source>
</evidence>
<sequence>MITQILQDAPAQLMSWHNVIISGYLISCIFFIWTLSGLSNQESAKTGNWYGVIGMTFGIILALVDAWNEARFMHYSYMKIFITFLLMITPAACIGLYVAKKVVMTAMPELIALLHSFVGVAATLIGFGAFFNVHEFPSKFALGLHNAETYLGVFIGAMTLSGSLIAYGKLSAKIRSKPLLIGGKFRHWFTGALLVIMVISLCLYTYGFSHTAQLVNLLFGCLLALYLGFHVIMSIGGADMPVVVSMLNSLSGWATAASGLMLNNMSLVVTGALVGSSGAILSYIMCRAMNRSFINVLIGGFGGDGGAAAAPVEGELKPINGEDAAKLFAAAKNVIIIPGYGMAAGKAQHAVASITKLLRKHHINVRFAVHPVAGRLPGHMNVLLAEARVPYDIVLEMDEINPDFPKTDLAVVIGANDIVNPSAQDDPNSPIAGMPVIECWKAKNTIIIKRGQGTGYAGVDNPLFYKENSRMLYGNALTVVEKLNTDLMKLLGEDGSDAPAKPTEETPLKKEEKSTYQLPESFPDPKHSIGVPKEVFEGECRVAATPESVIWMRKMGFSVFIEHDAGVNAKFSDEDYTKVGATIVQTAEELYKKVEIVLKVRAPMIHPLYKKHEAQMMRKSQIVISYLYPAQNPALLEELKKAGVTAIAMDKIPRISRAQKCDVLSSMAGISGYRAVIEAANYFPRYMTGQITAAGKVPPAKVLIIGAGVAGLASIGTAKGLGAIVRAFDTRTAVREQIESMGGEFLTVDIEEEGETTGGYSKTMSEEYIRREMELFKEQARDVDIIITTALIPNKPAPKLLLEDTVAGMKNGSVIVDLAAESGGNCVLTKPGETILTSNGVTIVGETDFPSKMATQSSTLYSNNLCHLLDEMGKGENFTVNQSNEIIYGSLCVAQGEIVFDPNRTVSVTAAKPSGDAKPKPAAKPTESLKKPDTSAIEGKKEKKGRGWWFYAKWILFATVLLVLLVCSVYMPFDMLTEIIIFVFAIFIGYMVIWNVTPSLHTPLMSVTNAVSGIIVSGGIVELVAPFLGPTFIMGSIAIFFASINVFGGFLVTHRMLKMFVLEKNQ</sequence>
<comment type="caution">
    <text evidence="17">The sequence shown here is derived from an EMBL/GenBank/DDBJ whole genome shotgun (WGS) entry which is preliminary data.</text>
</comment>
<dbReference type="InterPro" id="IPR007698">
    <property type="entry name" value="AlaDH/PNT_NAD(H)-bd"/>
</dbReference>
<feature type="transmembrane region" description="Helical" evidence="14">
    <location>
        <begin position="1004"/>
        <end position="1025"/>
    </location>
</feature>
<dbReference type="NCBIfam" id="NF006942">
    <property type="entry name" value="PRK09424.1"/>
    <property type="match status" value="1"/>
</dbReference>
<dbReference type="Pfam" id="PF02233">
    <property type="entry name" value="PNTB"/>
    <property type="match status" value="1"/>
</dbReference>
<name>A0ABQ9XZM9_9EUKA</name>
<evidence type="ECO:0000256" key="11">
    <source>
        <dbReference type="ARBA" id="ARBA00023136"/>
    </source>
</evidence>
<dbReference type="EMBL" id="JARBJD010000051">
    <property type="protein sequence ID" value="KAK2956914.1"/>
    <property type="molecule type" value="Genomic_DNA"/>
</dbReference>
<dbReference type="Gene3D" id="3.40.50.720">
    <property type="entry name" value="NAD(P)-binding Rossmann-like Domain"/>
    <property type="match status" value="2"/>
</dbReference>
<dbReference type="InterPro" id="IPR034300">
    <property type="entry name" value="PNTB-like"/>
</dbReference>
<comment type="subcellular location">
    <subcellularLocation>
        <location evidence="1">Cell inner membrane</location>
        <topology evidence="1">Multi-pass membrane protein</topology>
    </subcellularLocation>
</comment>
<feature type="domain" description="Alanine dehydrogenase/pyridine nucleotide transhydrogenase N-terminal" evidence="16">
    <location>
        <begin position="530"/>
        <end position="671"/>
    </location>
</feature>
<dbReference type="InterPro" id="IPR026255">
    <property type="entry name" value="NADP_transhyd_a"/>
</dbReference>
<gene>
    <name evidence="17" type="ORF">BLNAU_8191</name>
</gene>
<dbReference type="SUPFAM" id="SSF52467">
    <property type="entry name" value="DHS-like NAD/FAD-binding domain"/>
    <property type="match status" value="1"/>
</dbReference>
<dbReference type="InterPro" id="IPR024605">
    <property type="entry name" value="NADP_transhyd_a_C"/>
</dbReference>
<evidence type="ECO:0000256" key="8">
    <source>
        <dbReference type="ARBA" id="ARBA00022967"/>
    </source>
</evidence>
<feature type="region of interest" description="Disordered" evidence="13">
    <location>
        <begin position="910"/>
        <end position="938"/>
    </location>
</feature>
<keyword evidence="10" id="KW-0520">NAD</keyword>
<keyword evidence="6" id="KW-0547">Nucleotide-binding</keyword>
<evidence type="ECO:0000256" key="12">
    <source>
        <dbReference type="ARBA" id="ARBA00048202"/>
    </source>
</evidence>
<keyword evidence="5 14" id="KW-0812">Transmembrane</keyword>
<evidence type="ECO:0000256" key="10">
    <source>
        <dbReference type="ARBA" id="ARBA00023027"/>
    </source>
</evidence>
<dbReference type="SUPFAM" id="SSF52283">
    <property type="entry name" value="Formate/glycerate dehydrogenase catalytic domain-like"/>
    <property type="match status" value="1"/>
</dbReference>
<evidence type="ECO:0000256" key="3">
    <source>
        <dbReference type="ARBA" id="ARBA00022475"/>
    </source>
</evidence>
<keyword evidence="11 14" id="KW-0472">Membrane</keyword>
<evidence type="ECO:0000256" key="9">
    <source>
        <dbReference type="ARBA" id="ARBA00022989"/>
    </source>
</evidence>
<evidence type="ECO:0000256" key="14">
    <source>
        <dbReference type="SAM" id="Phobius"/>
    </source>
</evidence>
<dbReference type="SMART" id="SM01003">
    <property type="entry name" value="AlaDh_PNT_N"/>
    <property type="match status" value="1"/>
</dbReference>
<dbReference type="InterPro" id="IPR007886">
    <property type="entry name" value="AlaDH/PNT_N"/>
</dbReference>
<dbReference type="PROSITE" id="PS00837">
    <property type="entry name" value="ALADH_PNT_2"/>
    <property type="match status" value="1"/>
</dbReference>
<keyword evidence="17" id="KW-0560">Oxidoreductase</keyword>
<evidence type="ECO:0000259" key="15">
    <source>
        <dbReference type="SMART" id="SM01002"/>
    </source>
</evidence>
<dbReference type="SUPFAM" id="SSF51735">
    <property type="entry name" value="NAD(P)-binding Rossmann-fold domains"/>
    <property type="match status" value="1"/>
</dbReference>
<feature type="region of interest" description="Disordered" evidence="13">
    <location>
        <begin position="491"/>
        <end position="523"/>
    </location>
</feature>
<feature type="transmembrane region" description="Helical" evidence="14">
    <location>
        <begin position="150"/>
        <end position="167"/>
    </location>
</feature>
<evidence type="ECO:0000256" key="2">
    <source>
        <dbReference type="ARBA" id="ARBA00012943"/>
    </source>
</evidence>
<feature type="transmembrane region" description="Helical" evidence="14">
    <location>
        <begin position="1031"/>
        <end position="1052"/>
    </location>
</feature>
<feature type="transmembrane region" description="Helical" evidence="14">
    <location>
        <begin position="47"/>
        <end position="64"/>
    </location>
</feature>
<evidence type="ECO:0000256" key="7">
    <source>
        <dbReference type="ARBA" id="ARBA00022857"/>
    </source>
</evidence>
<evidence type="ECO:0000256" key="13">
    <source>
        <dbReference type="SAM" id="MobiDB-lite"/>
    </source>
</evidence>
<dbReference type="CDD" id="cd05304">
    <property type="entry name" value="Rubrum_tdh"/>
    <property type="match status" value="1"/>
</dbReference>
<accession>A0ABQ9XZM9</accession>
<dbReference type="SMART" id="SM01002">
    <property type="entry name" value="AlaDh_PNT_C"/>
    <property type="match status" value="1"/>
</dbReference>
<keyword evidence="4" id="KW-0997">Cell inner membrane</keyword>
<evidence type="ECO:0000259" key="16">
    <source>
        <dbReference type="SMART" id="SM01003"/>
    </source>
</evidence>
<dbReference type="InterPro" id="IPR008143">
    <property type="entry name" value="Ala_DH/PNT_CS2"/>
</dbReference>